<accession>A0A3R7CHL6</accession>
<dbReference type="InParanoid" id="A0A3R7CHL6"/>
<evidence type="ECO:0000313" key="1">
    <source>
        <dbReference type="EMBL" id="KAG5442666.1"/>
    </source>
</evidence>
<dbReference type="AlphaFoldDB" id="A0A3R7CHL6"/>
<protein>
    <submittedName>
        <fullName evidence="1">Uncharacterized protein</fullName>
    </submittedName>
</protein>
<organism evidence="1 2">
    <name type="scientific">Clonorchis sinensis</name>
    <name type="common">Chinese liver fluke</name>
    <dbReference type="NCBI Taxonomy" id="79923"/>
    <lineage>
        <taxon>Eukaryota</taxon>
        <taxon>Metazoa</taxon>
        <taxon>Spiralia</taxon>
        <taxon>Lophotrochozoa</taxon>
        <taxon>Platyhelminthes</taxon>
        <taxon>Trematoda</taxon>
        <taxon>Digenea</taxon>
        <taxon>Opisthorchiida</taxon>
        <taxon>Opisthorchiata</taxon>
        <taxon>Opisthorchiidae</taxon>
        <taxon>Clonorchis</taxon>
    </lineage>
</organism>
<proteinExistence type="predicted"/>
<evidence type="ECO:0000313" key="2">
    <source>
        <dbReference type="Proteomes" id="UP000286415"/>
    </source>
</evidence>
<reference evidence="1 2" key="1">
    <citation type="journal article" date="2018" name="Biotechnol. Adv.">
        <title>Improved genomic resources and new bioinformatic workflow for the carcinogenic parasite Clonorchis sinensis: Biotechnological implications.</title>
        <authorList>
            <person name="Wang D."/>
            <person name="Korhonen P.K."/>
            <person name="Gasser R.B."/>
            <person name="Young N.D."/>
        </authorList>
    </citation>
    <scope>NUCLEOTIDE SEQUENCE [LARGE SCALE GENOMIC DNA]</scope>
    <source>
        <strain evidence="1">Cs-k2</strain>
    </source>
</reference>
<sequence length="184" mass="20491">MVRTRPLSLDFPCLGLGNLVVSQPSCSLWVAWQLRTGRVLQLNWVDFLRSFTNLISSVPYSRGYTSRAASHLEGTHVKCGPDIRNANGGCGLYHPFSQNISGNVETHAFFHCTYVRGERLCTSSFSAGYAKIKLGVRISGTQAWEEHPKLELLLTELYQTREIHSFANHFVFAGDSPGTQLNLS</sequence>
<comment type="caution">
    <text evidence="1">The sequence shown here is derived from an EMBL/GenBank/DDBJ whole genome shotgun (WGS) entry which is preliminary data.</text>
</comment>
<dbReference type="EMBL" id="NIRI02000056">
    <property type="protein sequence ID" value="KAG5442666.1"/>
    <property type="molecule type" value="Genomic_DNA"/>
</dbReference>
<reference evidence="1 2" key="2">
    <citation type="journal article" date="2021" name="Genomics">
        <title>High-quality reference genome for Clonorchis sinensis.</title>
        <authorList>
            <person name="Young N.D."/>
            <person name="Stroehlein A.J."/>
            <person name="Kinkar L."/>
            <person name="Wang T."/>
            <person name="Sohn W.M."/>
            <person name="Chang B.C.H."/>
            <person name="Kaur P."/>
            <person name="Weisz D."/>
            <person name="Dudchenko O."/>
            <person name="Aiden E.L."/>
            <person name="Korhonen P.K."/>
            <person name="Gasser R.B."/>
        </authorList>
    </citation>
    <scope>NUCLEOTIDE SEQUENCE [LARGE SCALE GENOMIC DNA]</scope>
    <source>
        <strain evidence="1">Cs-k2</strain>
    </source>
</reference>
<gene>
    <name evidence="1" type="ORF">CSKR_111906</name>
</gene>
<keyword evidence="2" id="KW-1185">Reference proteome</keyword>
<dbReference type="Proteomes" id="UP000286415">
    <property type="component" value="Unassembled WGS sequence"/>
</dbReference>
<name>A0A3R7CHL6_CLOSI</name>
<feature type="non-terminal residue" evidence="1">
    <location>
        <position position="184"/>
    </location>
</feature>